<proteinExistence type="predicted"/>
<dbReference type="PANTHER" id="PTHR21198">
    <property type="entry name" value="GLUTAMATE RACEMASE"/>
    <property type="match status" value="1"/>
</dbReference>
<dbReference type="OrthoDB" id="9801055at2"/>
<protein>
    <submittedName>
        <fullName evidence="3">Glutamate racemase</fullName>
    </submittedName>
</protein>
<organism evidence="3 4">
    <name type="scientific">Humibacillus xanthopallidus</name>
    <dbReference type="NCBI Taxonomy" id="412689"/>
    <lineage>
        <taxon>Bacteria</taxon>
        <taxon>Bacillati</taxon>
        <taxon>Actinomycetota</taxon>
        <taxon>Actinomycetes</taxon>
        <taxon>Micrococcales</taxon>
        <taxon>Intrasporangiaceae</taxon>
        <taxon>Humibacillus</taxon>
    </lineage>
</organism>
<keyword evidence="1" id="KW-0413">Isomerase</keyword>
<dbReference type="RefSeq" id="WP_141821464.1">
    <property type="nucleotide sequence ID" value="NZ_BAAAQC010000006.1"/>
</dbReference>
<dbReference type="GO" id="GO:0009252">
    <property type="term" value="P:peptidoglycan biosynthetic process"/>
    <property type="evidence" value="ECO:0007669"/>
    <property type="project" value="TreeGrafter"/>
</dbReference>
<evidence type="ECO:0000313" key="3">
    <source>
        <dbReference type="EMBL" id="TQN48546.1"/>
    </source>
</evidence>
<feature type="region of interest" description="Disordered" evidence="2">
    <location>
        <begin position="272"/>
        <end position="298"/>
    </location>
</feature>
<dbReference type="Gene3D" id="3.40.50.1860">
    <property type="match status" value="2"/>
</dbReference>
<dbReference type="Pfam" id="PF01177">
    <property type="entry name" value="Asp_Glu_race"/>
    <property type="match status" value="1"/>
</dbReference>
<comment type="caution">
    <text evidence="3">The sequence shown here is derived from an EMBL/GenBank/DDBJ whole genome shotgun (WGS) entry which is preliminary data.</text>
</comment>
<dbReference type="InterPro" id="IPR033134">
    <property type="entry name" value="Asp/Glu_racemase_AS_2"/>
</dbReference>
<dbReference type="GO" id="GO:0008881">
    <property type="term" value="F:glutamate racemase activity"/>
    <property type="evidence" value="ECO:0007669"/>
    <property type="project" value="TreeGrafter"/>
</dbReference>
<dbReference type="InterPro" id="IPR015942">
    <property type="entry name" value="Asp/Glu/hydantoin_racemase"/>
</dbReference>
<sequence length="298" mass="30616">MPVTDTDPQGRARSAATTRRVALVDSGLGLLGYADALHSLRPDLGLVLSLDPDNMPYGPRTPDDVERLILESARATLPHRPDAVVVACNTASIHGLDALRAELEPGIPVIGTVPAIRPAAATGGPVAVWSTAATTSSDYLRGLVDAFAADIETHPVAALGLAEAIESGDVDAVDECIAYAVSHTPAGVRALVLGCTHYGLVAERIVAALGDVSVFDSPVAVARQTLRRIGLEPDPTAPRAGIEAVLQSGRPGPAPESWRAYAAGTRLLDAGSDRRPNALAAPSGAVAPAARPAARLVE</sequence>
<name>A0A543PWW8_9MICO</name>
<dbReference type="AlphaFoldDB" id="A0A543PWW8"/>
<dbReference type="InterPro" id="IPR001920">
    <property type="entry name" value="Asp/Glu_race"/>
</dbReference>
<dbReference type="PROSITE" id="PS00923">
    <property type="entry name" value="ASP_GLU_RACEMASE_1"/>
    <property type="match status" value="1"/>
</dbReference>
<gene>
    <name evidence="3" type="ORF">FHX52_1685</name>
</gene>
<feature type="compositionally biased region" description="Low complexity" evidence="2">
    <location>
        <begin position="277"/>
        <end position="298"/>
    </location>
</feature>
<dbReference type="InterPro" id="IPR018187">
    <property type="entry name" value="Asp/Glu_racemase_AS_1"/>
</dbReference>
<dbReference type="EMBL" id="VFQF01000001">
    <property type="protein sequence ID" value="TQN48546.1"/>
    <property type="molecule type" value="Genomic_DNA"/>
</dbReference>
<accession>A0A543PWW8</accession>
<dbReference type="Proteomes" id="UP000320085">
    <property type="component" value="Unassembled WGS sequence"/>
</dbReference>
<dbReference type="PROSITE" id="PS00924">
    <property type="entry name" value="ASP_GLU_RACEMASE_2"/>
    <property type="match status" value="1"/>
</dbReference>
<evidence type="ECO:0000256" key="2">
    <source>
        <dbReference type="SAM" id="MobiDB-lite"/>
    </source>
</evidence>
<evidence type="ECO:0000313" key="4">
    <source>
        <dbReference type="Proteomes" id="UP000320085"/>
    </source>
</evidence>
<reference evidence="3 4" key="1">
    <citation type="submission" date="2019-06" db="EMBL/GenBank/DDBJ databases">
        <title>Sequencing the genomes of 1000 actinobacteria strains.</title>
        <authorList>
            <person name="Klenk H.-P."/>
        </authorList>
    </citation>
    <scope>NUCLEOTIDE SEQUENCE [LARGE SCALE GENOMIC DNA]</scope>
    <source>
        <strain evidence="3 4">DSM 21776</strain>
    </source>
</reference>
<dbReference type="PANTHER" id="PTHR21198:SF2">
    <property type="entry name" value="GLUTAMATE RACEMASE"/>
    <property type="match status" value="1"/>
</dbReference>
<dbReference type="SUPFAM" id="SSF53681">
    <property type="entry name" value="Aspartate/glutamate racemase"/>
    <property type="match status" value="2"/>
</dbReference>
<evidence type="ECO:0000256" key="1">
    <source>
        <dbReference type="ARBA" id="ARBA00023235"/>
    </source>
</evidence>